<proteinExistence type="predicted"/>
<gene>
    <name evidence="1" type="ORF">A9D12_06205</name>
</gene>
<evidence type="ECO:0000313" key="2">
    <source>
        <dbReference type="Proteomes" id="UP000078263"/>
    </source>
</evidence>
<dbReference type="KEGG" id="pns:A9D12_06205"/>
<evidence type="ECO:0000313" key="1">
    <source>
        <dbReference type="EMBL" id="ANK12608.1"/>
    </source>
</evidence>
<protein>
    <submittedName>
        <fullName evidence="1">Uncharacterized protein</fullName>
    </submittedName>
</protein>
<sequence>MQTSFTISGSAADDTEAATPTVTNSFTLTGTVNRDCSFYAGNTAAARSIDFGVIGVRTGNNENVNAAFEMAGPATANVQTLTAGCNTNNAVEVSKDDIRGMVNANPGGYDTDEFQANIPYSVTATWTGVGLNAVTAGTSQTLTVAGNANAGSLQQGAWRSAMNIAFNAPAITDRGLVAGTYTGTTTVTLRAL</sequence>
<organism evidence="1 2">
    <name type="scientific">Erythrobacter neustonensis</name>
    <dbReference type="NCBI Taxonomy" id="1112"/>
    <lineage>
        <taxon>Bacteria</taxon>
        <taxon>Pseudomonadati</taxon>
        <taxon>Pseudomonadota</taxon>
        <taxon>Alphaproteobacteria</taxon>
        <taxon>Sphingomonadales</taxon>
        <taxon>Erythrobacteraceae</taxon>
        <taxon>Erythrobacter/Porphyrobacter group</taxon>
        <taxon>Erythrobacter</taxon>
    </lineage>
</organism>
<name>A0A192D295_9SPHN</name>
<keyword evidence="2" id="KW-1185">Reference proteome</keyword>
<reference evidence="1 2" key="1">
    <citation type="submission" date="2016-05" db="EMBL/GenBank/DDBJ databases">
        <title>Compelete Genome Sequence of Bacteriochlorophyll-Synthesizing Bacterium Porphyrobacter neustonensis DSM 9434.</title>
        <authorList>
            <person name="Shi X.-L."/>
            <person name="Wu Y.-H."/>
            <person name="Cheng H."/>
            <person name="Xu L."/>
            <person name="Zhang X.-Q."/>
            <person name="Wang C.-S."/>
            <person name="Xu X.-W."/>
        </authorList>
    </citation>
    <scope>NUCLEOTIDE SEQUENCE [LARGE SCALE GENOMIC DNA]</scope>
    <source>
        <strain evidence="1 2">DSM 9434</strain>
    </source>
</reference>
<accession>A0A192D295</accession>
<dbReference type="Proteomes" id="UP000078263">
    <property type="component" value="Chromosome"/>
</dbReference>
<dbReference type="EMBL" id="CP016033">
    <property type="protein sequence ID" value="ANK12608.1"/>
    <property type="molecule type" value="Genomic_DNA"/>
</dbReference>
<dbReference type="AlphaFoldDB" id="A0A192D295"/>